<keyword evidence="2" id="KW-1185">Reference proteome</keyword>
<dbReference type="Proteomes" id="UP000249746">
    <property type="component" value="Unassembled WGS sequence"/>
</dbReference>
<reference evidence="1 2" key="1">
    <citation type="submission" date="2017-03" db="EMBL/GenBank/DDBJ databases">
        <title>Genomic and clinical evidence uncovers the enterohepatic species Helicobacter valdiviensis as a potential human intestinal pathogen.</title>
        <authorList>
            <person name="Fresia P."/>
            <person name="Jara R."/>
            <person name="Sierra R."/>
            <person name="Ferres I."/>
            <person name="Greif G."/>
            <person name="Iraola G."/>
            <person name="Collado L."/>
        </authorList>
    </citation>
    <scope>NUCLEOTIDE SEQUENCE [LARGE SCALE GENOMIC DNA]</scope>
    <source>
        <strain evidence="1 2">WBE14</strain>
    </source>
</reference>
<proteinExistence type="predicted"/>
<dbReference type="AlphaFoldDB" id="A0A2W6MSB4"/>
<organism evidence="1 2">
    <name type="scientific">Helicobacter valdiviensis</name>
    <dbReference type="NCBI Taxonomy" id="1458358"/>
    <lineage>
        <taxon>Bacteria</taxon>
        <taxon>Pseudomonadati</taxon>
        <taxon>Campylobacterota</taxon>
        <taxon>Epsilonproteobacteria</taxon>
        <taxon>Campylobacterales</taxon>
        <taxon>Helicobacteraceae</taxon>
        <taxon>Helicobacter</taxon>
    </lineage>
</organism>
<dbReference type="EMBL" id="NBIU01000035">
    <property type="protein sequence ID" value="PZT47417.1"/>
    <property type="molecule type" value="Genomic_DNA"/>
</dbReference>
<accession>A0A2W6MSB4</accession>
<protein>
    <submittedName>
        <fullName evidence="1">Uncharacterized protein</fullName>
    </submittedName>
</protein>
<evidence type="ECO:0000313" key="2">
    <source>
        <dbReference type="Proteomes" id="UP000249746"/>
    </source>
</evidence>
<dbReference type="RefSeq" id="WP_111230487.1">
    <property type="nucleotide sequence ID" value="NZ_NBIU01000035.1"/>
</dbReference>
<name>A0A2W6MSB4_9HELI</name>
<sequence>MWVSEPEIIGKKGKKITDIRLYFGNKNEKMSDDFIRELIKQYNKFKSFTIFSGCYYLREGENLPLSEMVKITRIGADKSTGFFTAYYGDSFNQHTILTSPNKDDFLKELANGVYRAINAIYEKEKKEQLPTMQWQDKKDKINRFKSILAEWRVFSPHAR</sequence>
<gene>
    <name evidence="1" type="ORF">B6S12_09095</name>
</gene>
<comment type="caution">
    <text evidence="1">The sequence shown here is derived from an EMBL/GenBank/DDBJ whole genome shotgun (WGS) entry which is preliminary data.</text>
</comment>
<evidence type="ECO:0000313" key="1">
    <source>
        <dbReference type="EMBL" id="PZT47417.1"/>
    </source>
</evidence>